<reference evidence="9" key="2">
    <citation type="submission" date="2022-10" db="EMBL/GenBank/DDBJ databases">
        <authorList>
            <person name="Trinh H.N."/>
        </authorList>
    </citation>
    <scope>NUCLEOTIDE SEQUENCE</scope>
    <source>
        <strain evidence="9">RN2-1</strain>
    </source>
</reference>
<evidence type="ECO:0000256" key="4">
    <source>
        <dbReference type="SAM" id="SignalP"/>
    </source>
</evidence>
<dbReference type="PANTHER" id="PTHR30158:SF24">
    <property type="entry name" value="HLYD FAMILY SECRETION PROTEIN"/>
    <property type="match status" value="1"/>
</dbReference>
<dbReference type="InterPro" id="IPR006143">
    <property type="entry name" value="RND_pump_MFP"/>
</dbReference>
<evidence type="ECO:0000259" key="7">
    <source>
        <dbReference type="Pfam" id="PF25944"/>
    </source>
</evidence>
<dbReference type="InterPro" id="IPR058626">
    <property type="entry name" value="MdtA-like_b-barrel"/>
</dbReference>
<comment type="caution">
    <text evidence="9">The sequence shown here is derived from an EMBL/GenBank/DDBJ whole genome shotgun (WGS) entry which is preliminary data.</text>
</comment>
<evidence type="ECO:0000259" key="8">
    <source>
        <dbReference type="Pfam" id="PF25967"/>
    </source>
</evidence>
<evidence type="ECO:0000256" key="1">
    <source>
        <dbReference type="ARBA" id="ARBA00004196"/>
    </source>
</evidence>
<accession>A0AA42CHK1</accession>
<feature type="domain" description="Multidrug resistance protein MdtA-like C-terminal permuted SH3" evidence="8">
    <location>
        <begin position="302"/>
        <end position="361"/>
    </location>
</feature>
<dbReference type="SUPFAM" id="SSF111369">
    <property type="entry name" value="HlyD-like secretion proteins"/>
    <property type="match status" value="1"/>
</dbReference>
<dbReference type="Pfam" id="PF25967">
    <property type="entry name" value="RND-MFP_C"/>
    <property type="match status" value="1"/>
</dbReference>
<dbReference type="GO" id="GO:0030313">
    <property type="term" value="C:cell envelope"/>
    <property type="evidence" value="ECO:0007669"/>
    <property type="project" value="UniProtKB-SubCell"/>
</dbReference>
<proteinExistence type="inferred from homology"/>
<dbReference type="Gene3D" id="1.10.287.470">
    <property type="entry name" value="Helix hairpin bin"/>
    <property type="match status" value="1"/>
</dbReference>
<dbReference type="Pfam" id="PF25876">
    <property type="entry name" value="HH_MFP_RND"/>
    <property type="match status" value="1"/>
</dbReference>
<comment type="similarity">
    <text evidence="2">Belongs to the membrane fusion protein (MFP) (TC 8.A.1) family.</text>
</comment>
<evidence type="ECO:0000313" key="9">
    <source>
        <dbReference type="EMBL" id="MCW3474950.1"/>
    </source>
</evidence>
<name>A0AA42CHK1_9PROT</name>
<dbReference type="RefSeq" id="WP_264713624.1">
    <property type="nucleotide sequence ID" value="NZ_JAPDNT010000006.1"/>
</dbReference>
<dbReference type="Gene3D" id="2.40.30.170">
    <property type="match status" value="1"/>
</dbReference>
<protein>
    <submittedName>
        <fullName evidence="9">Efflux RND transporter periplasmic adaptor subunit</fullName>
    </submittedName>
</protein>
<dbReference type="InterPro" id="IPR058625">
    <property type="entry name" value="MdtA-like_BSH"/>
</dbReference>
<feature type="region of interest" description="Disordered" evidence="3">
    <location>
        <begin position="399"/>
        <end position="418"/>
    </location>
</feature>
<dbReference type="Proteomes" id="UP001165679">
    <property type="component" value="Unassembled WGS sequence"/>
</dbReference>
<feature type="domain" description="Multidrug resistance protein MdtA-like beta-barrel" evidence="7">
    <location>
        <begin position="209"/>
        <end position="296"/>
    </location>
</feature>
<feature type="chain" id="PRO_5041262812" evidence="4">
    <location>
        <begin position="26"/>
        <end position="418"/>
    </location>
</feature>
<evidence type="ECO:0000259" key="5">
    <source>
        <dbReference type="Pfam" id="PF25876"/>
    </source>
</evidence>
<comment type="subcellular location">
    <subcellularLocation>
        <location evidence="1">Cell envelope</location>
    </subcellularLocation>
</comment>
<dbReference type="GO" id="GO:0005886">
    <property type="term" value="C:plasma membrane"/>
    <property type="evidence" value="ECO:0007669"/>
    <property type="project" value="TreeGrafter"/>
</dbReference>
<feature type="domain" description="Multidrug resistance protein MdtA-like barrel-sandwich hybrid" evidence="6">
    <location>
        <begin position="62"/>
        <end position="200"/>
    </location>
</feature>
<keyword evidence="4" id="KW-0732">Signal</keyword>
<gene>
    <name evidence="9" type="ORF">OL599_10200</name>
</gene>
<evidence type="ECO:0000256" key="3">
    <source>
        <dbReference type="SAM" id="MobiDB-lite"/>
    </source>
</evidence>
<sequence>MKTQRRWRFLDIFLGCLAATTVARAAAAQDGPPAPQVAFAVPLARRVAQWDEYTGRFEAVQRVEVRPRVSGYIAAIHFTDGAIVAKGDVLFTIDPRPYEIAVEQARADVLRNQAQVQQAAVDFSRAQDLVRTAAVTVRELDQRRATLDVDRAQLMSAEASRRNAELNLEWTRVTAPFAGRISDRKVDAGNLVTGTGDPTLLTTIVTLDPIHFVFEASETDYIRYARLNASGQRPSSRDVPNPVQVRLSDETEWTHMGRMNFVDNEVNAHSGTIRGRAVFDNKDYFFAPGTFGRLRVFGGFMDVLLVPDGSVVSDQARKILFTVGADNKVVAKPVTQGPIALGLRVVVAGLAPDDKVIIGGLANPFVRPGAVVKPTPGEIMPVEAKPDAGAVPARPLEVKAGEVKAGSDAKPAERPATN</sequence>
<evidence type="ECO:0000259" key="6">
    <source>
        <dbReference type="Pfam" id="PF25917"/>
    </source>
</evidence>
<dbReference type="NCBIfam" id="TIGR01730">
    <property type="entry name" value="RND_mfp"/>
    <property type="match status" value="1"/>
</dbReference>
<reference evidence="9" key="1">
    <citation type="submission" date="2022-09" db="EMBL/GenBank/DDBJ databases">
        <title>Rhodovastum sp. nov. RN2-1 isolated from soil in Seongnam, South Korea.</title>
        <authorList>
            <person name="Le N.T."/>
        </authorList>
    </citation>
    <scope>NUCLEOTIDE SEQUENCE</scope>
    <source>
        <strain evidence="9">RN2-1</strain>
    </source>
</reference>
<dbReference type="Pfam" id="PF25944">
    <property type="entry name" value="Beta-barrel_RND"/>
    <property type="match status" value="1"/>
</dbReference>
<keyword evidence="10" id="KW-1185">Reference proteome</keyword>
<dbReference type="GO" id="GO:0022857">
    <property type="term" value="F:transmembrane transporter activity"/>
    <property type="evidence" value="ECO:0007669"/>
    <property type="project" value="InterPro"/>
</dbReference>
<evidence type="ECO:0000256" key="2">
    <source>
        <dbReference type="ARBA" id="ARBA00009477"/>
    </source>
</evidence>
<evidence type="ECO:0000313" key="10">
    <source>
        <dbReference type="Proteomes" id="UP001165679"/>
    </source>
</evidence>
<feature type="domain" description="Multidrug resistance protein MdtA-like alpha-helical hairpin" evidence="5">
    <location>
        <begin position="103"/>
        <end position="171"/>
    </location>
</feature>
<dbReference type="Gene3D" id="2.40.50.100">
    <property type="match status" value="1"/>
</dbReference>
<dbReference type="GO" id="GO:0046677">
    <property type="term" value="P:response to antibiotic"/>
    <property type="evidence" value="ECO:0007669"/>
    <property type="project" value="TreeGrafter"/>
</dbReference>
<dbReference type="EMBL" id="JAPDNT010000006">
    <property type="protein sequence ID" value="MCW3474950.1"/>
    <property type="molecule type" value="Genomic_DNA"/>
</dbReference>
<dbReference type="AlphaFoldDB" id="A0AA42CHK1"/>
<dbReference type="Gene3D" id="2.40.420.20">
    <property type="match status" value="1"/>
</dbReference>
<dbReference type="PANTHER" id="PTHR30158">
    <property type="entry name" value="ACRA/E-RELATED COMPONENT OF DRUG EFFLUX TRANSPORTER"/>
    <property type="match status" value="1"/>
</dbReference>
<dbReference type="InterPro" id="IPR058624">
    <property type="entry name" value="MdtA-like_HH"/>
</dbReference>
<feature type="signal peptide" evidence="4">
    <location>
        <begin position="1"/>
        <end position="25"/>
    </location>
</feature>
<dbReference type="Pfam" id="PF25917">
    <property type="entry name" value="BSH_RND"/>
    <property type="match status" value="1"/>
</dbReference>
<organism evidence="9 10">
    <name type="scientific">Limobrevibacterium gyesilva</name>
    <dbReference type="NCBI Taxonomy" id="2991712"/>
    <lineage>
        <taxon>Bacteria</taxon>
        <taxon>Pseudomonadati</taxon>
        <taxon>Pseudomonadota</taxon>
        <taxon>Alphaproteobacteria</taxon>
        <taxon>Acetobacterales</taxon>
        <taxon>Acetobacteraceae</taxon>
        <taxon>Limobrevibacterium</taxon>
    </lineage>
</organism>
<dbReference type="InterPro" id="IPR058627">
    <property type="entry name" value="MdtA-like_C"/>
</dbReference>